<evidence type="ECO:0000256" key="3">
    <source>
        <dbReference type="ARBA" id="ARBA00023274"/>
    </source>
</evidence>
<evidence type="ECO:0000256" key="2">
    <source>
        <dbReference type="ARBA" id="ARBA00022980"/>
    </source>
</evidence>
<dbReference type="eggNOG" id="KOG3449">
    <property type="taxonomic scope" value="Eukaryota"/>
</dbReference>
<dbReference type="FunFam" id="1.10.10.1410:FF:000002">
    <property type="entry name" value="60S acidic ribosomal protein P2"/>
    <property type="match status" value="1"/>
</dbReference>
<name>G0R4G7_ICHMU</name>
<dbReference type="InterPro" id="IPR027534">
    <property type="entry name" value="Ribosomal_P1/P2"/>
</dbReference>
<dbReference type="HAMAP" id="MF_01478">
    <property type="entry name" value="Ribosomal_L12_arch"/>
    <property type="match status" value="1"/>
</dbReference>
<dbReference type="OMA" id="AFFNFTM"/>
<dbReference type="CDD" id="cd05833">
    <property type="entry name" value="Ribosomal_P2"/>
    <property type="match status" value="1"/>
</dbReference>
<dbReference type="STRING" id="857967.G0R4G7"/>
<dbReference type="AlphaFoldDB" id="G0R4G7"/>
<dbReference type="FunCoup" id="G0R4G7">
    <property type="interactions" value="249"/>
</dbReference>
<dbReference type="PANTHER" id="PTHR21141:SF5">
    <property type="entry name" value="LARGE RIBOSOMAL SUBUNIT PROTEIN P2"/>
    <property type="match status" value="1"/>
</dbReference>
<feature type="compositionally biased region" description="Acidic residues" evidence="4">
    <location>
        <begin position="100"/>
        <end position="111"/>
    </location>
</feature>
<proteinExistence type="inferred from homology"/>
<accession>G0R4G7</accession>
<dbReference type="GO" id="GO:0002182">
    <property type="term" value="P:cytoplasmic translational elongation"/>
    <property type="evidence" value="ECO:0007669"/>
    <property type="project" value="InterPro"/>
</dbReference>
<keyword evidence="2" id="KW-0689">Ribosomal protein</keyword>
<protein>
    <recommendedName>
        <fullName evidence="7">60S acidic ribosomal protein P2</fullName>
    </recommendedName>
</protein>
<dbReference type="InterPro" id="IPR038716">
    <property type="entry name" value="P1/P2_N_sf"/>
</dbReference>
<organism evidence="5 6">
    <name type="scientific">Ichthyophthirius multifiliis</name>
    <name type="common">White spot disease agent</name>
    <name type="synonym">Ich</name>
    <dbReference type="NCBI Taxonomy" id="5932"/>
    <lineage>
        <taxon>Eukaryota</taxon>
        <taxon>Sar</taxon>
        <taxon>Alveolata</taxon>
        <taxon>Ciliophora</taxon>
        <taxon>Intramacronucleata</taxon>
        <taxon>Oligohymenophorea</taxon>
        <taxon>Hymenostomatida</taxon>
        <taxon>Ophryoglenina</taxon>
        <taxon>Ichthyophthirius</taxon>
    </lineage>
</organism>
<dbReference type="InParanoid" id="G0R4G7"/>
<evidence type="ECO:0008006" key="7">
    <source>
        <dbReference type="Google" id="ProtNLM"/>
    </source>
</evidence>
<dbReference type="PANTHER" id="PTHR21141">
    <property type="entry name" value="60S ACIDIC RIBOSOMAL PROTEIN FAMILY MEMBER"/>
    <property type="match status" value="1"/>
</dbReference>
<feature type="compositionally biased region" description="Basic and acidic residues" evidence="4">
    <location>
        <begin position="86"/>
        <end position="99"/>
    </location>
</feature>
<dbReference type="RefSeq" id="XP_004025094.1">
    <property type="nucleotide sequence ID" value="XM_004025045.1"/>
</dbReference>
<dbReference type="GO" id="GO:0022625">
    <property type="term" value="C:cytosolic large ribosomal subunit"/>
    <property type="evidence" value="ECO:0007669"/>
    <property type="project" value="InterPro"/>
</dbReference>
<comment type="similarity">
    <text evidence="1">Belongs to the eukaryotic ribosomal protein P1/P2 family.</text>
</comment>
<dbReference type="Gene3D" id="1.10.10.1410">
    <property type="match status" value="1"/>
</dbReference>
<feature type="region of interest" description="Disordered" evidence="4">
    <location>
        <begin position="66"/>
        <end position="111"/>
    </location>
</feature>
<feature type="compositionally biased region" description="Low complexity" evidence="4">
    <location>
        <begin position="73"/>
        <end position="85"/>
    </location>
</feature>
<keyword evidence="3" id="KW-0687">Ribonucleoprotein</keyword>
<dbReference type="Proteomes" id="UP000008983">
    <property type="component" value="Unassembled WGS sequence"/>
</dbReference>
<gene>
    <name evidence="5" type="ORF">IMG5_192460</name>
</gene>
<keyword evidence="6" id="KW-1185">Reference proteome</keyword>
<reference evidence="5 6" key="1">
    <citation type="submission" date="2011-07" db="EMBL/GenBank/DDBJ databases">
        <authorList>
            <person name="Coyne R."/>
            <person name="Brami D."/>
            <person name="Johnson J."/>
            <person name="Hostetler J."/>
            <person name="Hannick L."/>
            <person name="Clark T."/>
            <person name="Cassidy-Hanley D."/>
            <person name="Inman J."/>
        </authorList>
    </citation>
    <scope>NUCLEOTIDE SEQUENCE [LARGE SCALE GENOMIC DNA]</scope>
    <source>
        <strain evidence="5 6">G5</strain>
    </source>
</reference>
<dbReference type="OrthoDB" id="1227494at2759"/>
<sequence>MKYLAAYALLTLGGKENPDAAAVKKLLETVSATVDEAKLNAAVNALKGKKLEDVISAGQKKLSTVSFGGASGASSAPAPSAAAKAPAKEEPKKEEPKKEEEEDYDMGDLFG</sequence>
<dbReference type="GO" id="GO:0003735">
    <property type="term" value="F:structural constituent of ribosome"/>
    <property type="evidence" value="ECO:0007669"/>
    <property type="project" value="InterPro"/>
</dbReference>
<dbReference type="GeneID" id="14903706"/>
<evidence type="ECO:0000256" key="1">
    <source>
        <dbReference type="ARBA" id="ARBA00005436"/>
    </source>
</evidence>
<evidence type="ECO:0000256" key="4">
    <source>
        <dbReference type="SAM" id="MobiDB-lite"/>
    </source>
</evidence>
<dbReference type="EMBL" id="GL984343">
    <property type="protein sequence ID" value="EGR27642.1"/>
    <property type="molecule type" value="Genomic_DNA"/>
</dbReference>
<dbReference type="Pfam" id="PF00428">
    <property type="entry name" value="Ribosomal_60s"/>
    <property type="match status" value="1"/>
</dbReference>
<dbReference type="InterPro" id="IPR044076">
    <property type="entry name" value="Ribosomal_P2"/>
</dbReference>
<evidence type="ECO:0000313" key="5">
    <source>
        <dbReference type="EMBL" id="EGR27642.1"/>
    </source>
</evidence>
<evidence type="ECO:0000313" key="6">
    <source>
        <dbReference type="Proteomes" id="UP000008983"/>
    </source>
</evidence>